<dbReference type="AlphaFoldDB" id="A0A2T0BJG0"/>
<dbReference type="EMBL" id="PVXP01000041">
    <property type="protein sequence ID" value="PRR84021.1"/>
    <property type="molecule type" value="Genomic_DNA"/>
</dbReference>
<evidence type="ECO:0000313" key="2">
    <source>
        <dbReference type="Proteomes" id="UP000237798"/>
    </source>
</evidence>
<gene>
    <name evidence="1" type="ORF">CLLU_24990</name>
</gene>
<comment type="caution">
    <text evidence="1">The sequence shown here is derived from an EMBL/GenBank/DDBJ whole genome shotgun (WGS) entry which is preliminary data.</text>
</comment>
<accession>A0A2T0BJG0</accession>
<keyword evidence="2" id="KW-1185">Reference proteome</keyword>
<protein>
    <submittedName>
        <fullName evidence="1">Uncharacterized protein</fullName>
    </submittedName>
</protein>
<dbReference type="Proteomes" id="UP000237798">
    <property type="component" value="Unassembled WGS sequence"/>
</dbReference>
<proteinExistence type="predicted"/>
<sequence>MRASLMASQTLMGRDRFSKEFIKGFRDGIYK</sequence>
<reference evidence="1 2" key="1">
    <citation type="submission" date="2018-03" db="EMBL/GenBank/DDBJ databases">
        <title>Genome sequence of Clostridium luticellarii DSM 29923.</title>
        <authorList>
            <person name="Poehlein A."/>
            <person name="Daniel R."/>
        </authorList>
    </citation>
    <scope>NUCLEOTIDE SEQUENCE [LARGE SCALE GENOMIC DNA]</scope>
    <source>
        <strain evidence="1 2">DSM 29923</strain>
    </source>
</reference>
<evidence type="ECO:0000313" key="1">
    <source>
        <dbReference type="EMBL" id="PRR84021.1"/>
    </source>
</evidence>
<organism evidence="1 2">
    <name type="scientific">Clostridium luticellarii</name>
    <dbReference type="NCBI Taxonomy" id="1691940"/>
    <lineage>
        <taxon>Bacteria</taxon>
        <taxon>Bacillati</taxon>
        <taxon>Bacillota</taxon>
        <taxon>Clostridia</taxon>
        <taxon>Eubacteriales</taxon>
        <taxon>Clostridiaceae</taxon>
        <taxon>Clostridium</taxon>
    </lineage>
</organism>
<name>A0A2T0BJG0_9CLOT</name>